<dbReference type="Proteomes" id="UP000593561">
    <property type="component" value="Unassembled WGS sequence"/>
</dbReference>
<proteinExistence type="predicted"/>
<reference evidence="1 2" key="1">
    <citation type="journal article" date="2019" name="Genome Biol. Evol.">
        <title>Insights into the evolution of the New World diploid cottons (Gossypium, subgenus Houzingenia) based on genome sequencing.</title>
        <authorList>
            <person name="Grover C.E."/>
            <person name="Arick M.A. 2nd"/>
            <person name="Thrash A."/>
            <person name="Conover J.L."/>
            <person name="Sanders W.S."/>
            <person name="Peterson D.G."/>
            <person name="Frelichowski J.E."/>
            <person name="Scheffler J.A."/>
            <person name="Scheffler B.E."/>
            <person name="Wendel J.F."/>
        </authorList>
    </citation>
    <scope>NUCLEOTIDE SEQUENCE [LARGE SCALE GENOMIC DNA]</scope>
    <source>
        <strain evidence="1">27</strain>
        <tissue evidence="1">Leaf</tissue>
    </source>
</reference>
<keyword evidence="2" id="KW-1185">Reference proteome</keyword>
<evidence type="ECO:0000313" key="2">
    <source>
        <dbReference type="Proteomes" id="UP000593561"/>
    </source>
</evidence>
<evidence type="ECO:0000313" key="1">
    <source>
        <dbReference type="EMBL" id="MBA0612905.1"/>
    </source>
</evidence>
<comment type="caution">
    <text evidence="1">The sequence shown here is derived from an EMBL/GenBank/DDBJ whole genome shotgun (WGS) entry which is preliminary data.</text>
</comment>
<dbReference type="EMBL" id="JABFAC010000005">
    <property type="protein sequence ID" value="MBA0612905.1"/>
    <property type="molecule type" value="Genomic_DNA"/>
</dbReference>
<dbReference type="AlphaFoldDB" id="A0A7J8RGP2"/>
<sequence length="34" mass="3924">MLVLGIETPMKSAILRLESREEKSSLLIQRVRLL</sequence>
<accession>A0A7J8RGP2</accession>
<name>A0A7J8RGP2_GOSDV</name>
<gene>
    <name evidence="1" type="ORF">Godav_013451</name>
</gene>
<organism evidence="1 2">
    <name type="scientific">Gossypium davidsonii</name>
    <name type="common">Davidson's cotton</name>
    <name type="synonym">Gossypium klotzschianum subsp. davidsonii</name>
    <dbReference type="NCBI Taxonomy" id="34287"/>
    <lineage>
        <taxon>Eukaryota</taxon>
        <taxon>Viridiplantae</taxon>
        <taxon>Streptophyta</taxon>
        <taxon>Embryophyta</taxon>
        <taxon>Tracheophyta</taxon>
        <taxon>Spermatophyta</taxon>
        <taxon>Magnoliopsida</taxon>
        <taxon>eudicotyledons</taxon>
        <taxon>Gunneridae</taxon>
        <taxon>Pentapetalae</taxon>
        <taxon>rosids</taxon>
        <taxon>malvids</taxon>
        <taxon>Malvales</taxon>
        <taxon>Malvaceae</taxon>
        <taxon>Malvoideae</taxon>
        <taxon>Gossypium</taxon>
    </lineage>
</organism>
<protein>
    <submittedName>
        <fullName evidence="1">Uncharacterized protein</fullName>
    </submittedName>
</protein>